<keyword evidence="1" id="KW-0812">Transmembrane</keyword>
<reference evidence="3" key="1">
    <citation type="journal article" date="2000" name="Biosci. Biotechnol. Biochem.">
        <title>A Novel Lantibiotic, Nukacin ISK-1, of Staphylococcus warneri ISK-1: Cloning of the Structural Gene and Identification of the Structure.</title>
        <authorList>
            <person name="Sashihara T."/>
            <person name="Kimura H."/>
            <person name="Higuchi T."/>
            <person name="Adachi A."/>
            <person name="Matsusaki H."/>
            <person name="Sonomoto K."/>
            <person name="Ishizaki A."/>
        </authorList>
    </citation>
    <scope>NUCLEOTIDE SEQUENCE</scope>
    <source>
        <strain evidence="3">ISK-1</strain>
        <plasmid evidence="3">pPI-1</plasmid>
    </source>
</reference>
<dbReference type="NCBIfam" id="NF033631">
    <property type="entry name" value="SLATT_5"/>
    <property type="match status" value="1"/>
</dbReference>
<accession>Q75V30</accession>
<protein>
    <recommendedName>
        <fullName evidence="2">SMODS and SLOG-associating 2TM effector domain-containing protein</fullName>
    </recommendedName>
</protein>
<geneLocation type="plasmid" evidence="3">
    <name>pPI-1</name>
</geneLocation>
<dbReference type="Pfam" id="PF18160">
    <property type="entry name" value="SLATT_5"/>
    <property type="match status" value="1"/>
</dbReference>
<dbReference type="InterPro" id="IPR041115">
    <property type="entry name" value="SLATT_5"/>
</dbReference>
<organism evidence="3">
    <name type="scientific">Staphylococcus warneri</name>
    <dbReference type="NCBI Taxonomy" id="1292"/>
    <lineage>
        <taxon>Bacteria</taxon>
        <taxon>Bacillati</taxon>
        <taxon>Bacillota</taxon>
        <taxon>Bacilli</taxon>
        <taxon>Bacillales</taxon>
        <taxon>Staphylococcaceae</taxon>
        <taxon>Staphylococcus</taxon>
    </lineage>
</organism>
<reference evidence="3" key="2">
    <citation type="journal article" date="2004" name="Biosci. Biotechnol. Biochem.">
        <title>Characterization of a Gene Cluster of Staphylococcus warneri ISK-1 Encoding the Biosynthesis of and Immunity to the Lantibiotic, Nukacin ISK-1.</title>
        <authorList>
            <person name="Aso Y."/>
            <person name="Sashihara T."/>
            <person name="Nagao J."/>
            <person name="Kanemasa Y."/>
            <person name="Koga H."/>
            <person name="Hashimoto T."/>
            <person name="Higuchi T."/>
            <person name="Adachi A."/>
            <person name="Nomiyama H."/>
            <person name="Ishizaki A."/>
            <person name="Nakayama J."/>
            <person name="Sonomoto K."/>
        </authorList>
    </citation>
    <scope>NUCLEOTIDE SEQUENCE</scope>
    <source>
        <strain evidence="3">ISK-1</strain>
        <plasmid evidence="3">pPI-1</plasmid>
    </source>
</reference>
<feature type="domain" description="SMODS and SLOG-associating 2TM effector" evidence="2">
    <location>
        <begin position="11"/>
        <end position="192"/>
    </location>
</feature>
<name>Q75V30_STAWA</name>
<sequence length="196" mass="23608">MSKDYISLNIKEEINKKIYSIDKVRNARINASKRLENYANQWNFLFFLLNVLAVIFVLSALVLISNNAFSFVASCYSLYVILLQYYISIQNYKERALRFHYHQLQLEDAIIQLKILIFNYYEYSDNKIIEQYKEIMNQHNLKLTNIENHSDRDFLLGNAKNSKPYKKEVNIDKFILFMNYFVLLCLLTYYMFFLIF</sequence>
<feature type="transmembrane region" description="Helical" evidence="1">
    <location>
        <begin position="68"/>
        <end position="87"/>
    </location>
</feature>
<evidence type="ECO:0000259" key="2">
    <source>
        <dbReference type="Pfam" id="PF18160"/>
    </source>
</evidence>
<feature type="transmembrane region" description="Helical" evidence="1">
    <location>
        <begin position="42"/>
        <end position="62"/>
    </location>
</feature>
<proteinExistence type="predicted"/>
<dbReference type="EMBL" id="AB125341">
    <property type="protein sequence ID" value="BAD00995.1"/>
    <property type="molecule type" value="Genomic_DNA"/>
</dbReference>
<dbReference type="RefSeq" id="WP_011152939.1">
    <property type="nucleotide sequence ID" value="NC_005207.3"/>
</dbReference>
<keyword evidence="1" id="KW-1133">Transmembrane helix</keyword>
<dbReference type="AlphaFoldDB" id="Q75V30"/>
<evidence type="ECO:0000313" key="3">
    <source>
        <dbReference type="EMBL" id="BAD00995.1"/>
    </source>
</evidence>
<keyword evidence="1" id="KW-0472">Membrane</keyword>
<evidence type="ECO:0000256" key="1">
    <source>
        <dbReference type="SAM" id="Phobius"/>
    </source>
</evidence>
<reference evidence="3" key="3">
    <citation type="journal article" date="2005" name="Plasmid">
        <title>Description of complete DNA sequence of two plasmids from the nukacin ISK-1 producer, Staphylococcus warneri ISK-1.</title>
        <authorList>
            <person name="Aso Y."/>
            <person name="Koga H."/>
            <person name="Sashihara T."/>
            <person name="Nagao J."/>
            <person name="Kanemasa Y."/>
            <person name="Nakayama J."/>
            <person name="Sonomoto K."/>
        </authorList>
    </citation>
    <scope>NUCLEOTIDE SEQUENCE</scope>
    <source>
        <strain evidence="3">ISK-1</strain>
        <plasmid evidence="3">pPI-1</plasmid>
    </source>
</reference>
<keyword evidence="3" id="KW-0614">Plasmid</keyword>
<feature type="transmembrane region" description="Helical" evidence="1">
    <location>
        <begin position="174"/>
        <end position="195"/>
    </location>
</feature>